<keyword evidence="1" id="KW-0732">Signal</keyword>
<organism evidence="2 3">
    <name type="scientific">Racocetra fulgida</name>
    <dbReference type="NCBI Taxonomy" id="60492"/>
    <lineage>
        <taxon>Eukaryota</taxon>
        <taxon>Fungi</taxon>
        <taxon>Fungi incertae sedis</taxon>
        <taxon>Mucoromycota</taxon>
        <taxon>Glomeromycotina</taxon>
        <taxon>Glomeromycetes</taxon>
        <taxon>Diversisporales</taxon>
        <taxon>Gigasporaceae</taxon>
        <taxon>Racocetra</taxon>
    </lineage>
</organism>
<protein>
    <submittedName>
        <fullName evidence="2">7514_t:CDS:1</fullName>
    </submittedName>
</protein>
<reference evidence="2" key="1">
    <citation type="submission" date="2021-06" db="EMBL/GenBank/DDBJ databases">
        <authorList>
            <person name="Kallberg Y."/>
            <person name="Tangrot J."/>
            <person name="Rosling A."/>
        </authorList>
    </citation>
    <scope>NUCLEOTIDE SEQUENCE</scope>
    <source>
        <strain evidence="2">IN212</strain>
    </source>
</reference>
<gene>
    <name evidence="2" type="ORF">RFULGI_LOCUS2739</name>
</gene>
<evidence type="ECO:0000256" key="1">
    <source>
        <dbReference type="SAM" id="SignalP"/>
    </source>
</evidence>
<accession>A0A9N9F458</accession>
<sequence length="290" mass="31617">MRLNLLFVAFTFGILIGSVTATNGDNRQLFKRQQSKICANGQCADSDKRPFNASCLVDNACAGDFCRTFADGRRGCTRTSGEKCNADEECPGSVCSQNSTTCVDADNRAPGQRCIYLAACASGRCDFTSGKGICAQNNGGQCNNDTDYTDNRKGGDPCELRKCTLSNGEKCKDDNDCVSLVYGQKTQVCQDDDDRKGGDPCETFMACKNRACHKPIGGRWTCPLRPNYGQRCGYDSDCDYSVCGQTTHKCRYNDNRDVGSFCESPNACKSGNCDNIRVRRGKCAPPIEFL</sequence>
<comment type="caution">
    <text evidence="2">The sequence shown here is derived from an EMBL/GenBank/DDBJ whole genome shotgun (WGS) entry which is preliminary data.</text>
</comment>
<dbReference type="Proteomes" id="UP000789396">
    <property type="component" value="Unassembled WGS sequence"/>
</dbReference>
<keyword evidence="3" id="KW-1185">Reference proteome</keyword>
<dbReference type="AlphaFoldDB" id="A0A9N9F458"/>
<name>A0A9N9F458_9GLOM</name>
<dbReference type="OrthoDB" id="10508310at2759"/>
<dbReference type="EMBL" id="CAJVPZ010002171">
    <property type="protein sequence ID" value="CAG8507586.1"/>
    <property type="molecule type" value="Genomic_DNA"/>
</dbReference>
<proteinExistence type="predicted"/>
<feature type="signal peptide" evidence="1">
    <location>
        <begin position="1"/>
        <end position="21"/>
    </location>
</feature>
<evidence type="ECO:0000313" key="3">
    <source>
        <dbReference type="Proteomes" id="UP000789396"/>
    </source>
</evidence>
<evidence type="ECO:0000313" key="2">
    <source>
        <dbReference type="EMBL" id="CAG8507586.1"/>
    </source>
</evidence>
<feature type="chain" id="PRO_5040234315" evidence="1">
    <location>
        <begin position="22"/>
        <end position="290"/>
    </location>
</feature>